<organism evidence="2 3">
    <name type="scientific">Mytilus edulis</name>
    <name type="common">Blue mussel</name>
    <dbReference type="NCBI Taxonomy" id="6550"/>
    <lineage>
        <taxon>Eukaryota</taxon>
        <taxon>Metazoa</taxon>
        <taxon>Spiralia</taxon>
        <taxon>Lophotrochozoa</taxon>
        <taxon>Mollusca</taxon>
        <taxon>Bivalvia</taxon>
        <taxon>Autobranchia</taxon>
        <taxon>Pteriomorphia</taxon>
        <taxon>Mytilida</taxon>
        <taxon>Mytiloidea</taxon>
        <taxon>Mytilidae</taxon>
        <taxon>Mytilinae</taxon>
        <taxon>Mytilus</taxon>
    </lineage>
</organism>
<keyword evidence="3" id="KW-1185">Reference proteome</keyword>
<dbReference type="Proteomes" id="UP000683360">
    <property type="component" value="Unassembled WGS sequence"/>
</dbReference>
<feature type="coiled-coil region" evidence="1">
    <location>
        <begin position="65"/>
        <end position="109"/>
    </location>
</feature>
<sequence>MDDTNLNVVLAVNDNDTIQSFNNSEAVSGFKSNYNRIREHEPERKQHEFMLTQLMEKTQKAETSKQNAEDCARKAEMERRVAEQKIEQLEKEKHNIQKQKEELEKEQNFTKTGFEMISYRIREHETERKEHAFMLTQLIEQTQNAETSKRSAEDCARKAEMEKGVAENKIKILEKEKHDIQNQKEELEKEQNITKTGLEQHIQLNQQNEKTIHKLEIQLQTLTEQIKKTQEDKKIAKNQAGNTIQQKQLYLDKAHKTIVRMERIIEKSEEEDAMKKWQNFRSKNVEKDMQKIKAMKAVLEAVVEEDTKTTQSTACTVS</sequence>
<evidence type="ECO:0000313" key="3">
    <source>
        <dbReference type="Proteomes" id="UP000683360"/>
    </source>
</evidence>
<keyword evidence="1" id="KW-0175">Coiled coil</keyword>
<evidence type="ECO:0000313" key="2">
    <source>
        <dbReference type="EMBL" id="CAG2258167.1"/>
    </source>
</evidence>
<feature type="coiled-coil region" evidence="1">
    <location>
        <begin position="156"/>
        <end position="271"/>
    </location>
</feature>
<comment type="caution">
    <text evidence="2">The sequence shown here is derived from an EMBL/GenBank/DDBJ whole genome shotgun (WGS) entry which is preliminary data.</text>
</comment>
<accession>A0A8S3VRA5</accession>
<dbReference type="OrthoDB" id="10665959at2759"/>
<reference evidence="2" key="1">
    <citation type="submission" date="2021-03" db="EMBL/GenBank/DDBJ databases">
        <authorList>
            <person name="Bekaert M."/>
        </authorList>
    </citation>
    <scope>NUCLEOTIDE SEQUENCE</scope>
</reference>
<evidence type="ECO:0000256" key="1">
    <source>
        <dbReference type="SAM" id="Coils"/>
    </source>
</evidence>
<proteinExistence type="predicted"/>
<gene>
    <name evidence="2" type="ORF">MEDL_69358</name>
</gene>
<name>A0A8S3VRA5_MYTED</name>
<dbReference type="EMBL" id="CAJPWZ010003339">
    <property type="protein sequence ID" value="CAG2258167.1"/>
    <property type="molecule type" value="Genomic_DNA"/>
</dbReference>
<dbReference type="AlphaFoldDB" id="A0A8S3VRA5"/>
<protein>
    <submittedName>
        <fullName evidence="2">Uncharacterized protein</fullName>
    </submittedName>
</protein>